<reference evidence="6 7" key="1">
    <citation type="submission" date="2019-02" db="EMBL/GenBank/DDBJ databases">
        <title>Deep-cultivation of Planctomycetes and their phenomic and genomic characterization uncovers novel biology.</title>
        <authorList>
            <person name="Wiegand S."/>
            <person name="Jogler M."/>
            <person name="Boedeker C."/>
            <person name="Pinto D."/>
            <person name="Vollmers J."/>
            <person name="Rivas-Marin E."/>
            <person name="Kohn T."/>
            <person name="Peeters S.H."/>
            <person name="Heuer A."/>
            <person name="Rast P."/>
            <person name="Oberbeckmann S."/>
            <person name="Bunk B."/>
            <person name="Jeske O."/>
            <person name="Meyerdierks A."/>
            <person name="Storesund J.E."/>
            <person name="Kallscheuer N."/>
            <person name="Luecker S."/>
            <person name="Lage O.M."/>
            <person name="Pohl T."/>
            <person name="Merkel B.J."/>
            <person name="Hornburger P."/>
            <person name="Mueller R.-W."/>
            <person name="Bruemmer F."/>
            <person name="Labrenz M."/>
            <person name="Spormann A.M."/>
            <person name="Op den Camp H."/>
            <person name="Overmann J."/>
            <person name="Amann R."/>
            <person name="Jetten M.S.M."/>
            <person name="Mascher T."/>
            <person name="Medema M.H."/>
            <person name="Devos D.P."/>
            <person name="Kaster A.-K."/>
            <person name="Ovreas L."/>
            <person name="Rohde M."/>
            <person name="Galperin M.Y."/>
            <person name="Jogler C."/>
        </authorList>
    </citation>
    <scope>NUCLEOTIDE SEQUENCE [LARGE SCALE GENOMIC DNA]</scope>
    <source>
        <strain evidence="6 7">K23_9</strain>
    </source>
</reference>
<evidence type="ECO:0000256" key="3">
    <source>
        <dbReference type="ARBA" id="ARBA00023136"/>
    </source>
</evidence>
<evidence type="ECO:0000256" key="4">
    <source>
        <dbReference type="SAM" id="MobiDB-lite"/>
    </source>
</evidence>
<dbReference type="InterPro" id="IPR038591">
    <property type="entry name" value="NolW-like_sf"/>
</dbReference>
<feature type="domain" description="NolW-like" evidence="5">
    <location>
        <begin position="756"/>
        <end position="878"/>
    </location>
</feature>
<feature type="region of interest" description="Disordered" evidence="4">
    <location>
        <begin position="901"/>
        <end position="922"/>
    </location>
</feature>
<evidence type="ECO:0000313" key="6">
    <source>
        <dbReference type="EMBL" id="QDT12823.1"/>
    </source>
</evidence>
<accession>A0A517P0B7</accession>
<feature type="compositionally biased region" description="Low complexity" evidence="4">
    <location>
        <begin position="907"/>
        <end position="922"/>
    </location>
</feature>
<evidence type="ECO:0000256" key="1">
    <source>
        <dbReference type="ARBA" id="ARBA00004370"/>
    </source>
</evidence>
<protein>
    <submittedName>
        <fullName evidence="6">Bacterial type II/III secretion system short domain protein</fullName>
    </submittedName>
</protein>
<evidence type="ECO:0000313" key="7">
    <source>
        <dbReference type="Proteomes" id="UP000319817"/>
    </source>
</evidence>
<dbReference type="GO" id="GO:0015627">
    <property type="term" value="C:type II protein secretion system complex"/>
    <property type="evidence" value="ECO:0007669"/>
    <property type="project" value="TreeGrafter"/>
</dbReference>
<dbReference type="InterPro" id="IPR005644">
    <property type="entry name" value="NolW-like"/>
</dbReference>
<dbReference type="InterPro" id="IPR050810">
    <property type="entry name" value="Bact_Secretion_Sys_Channel"/>
</dbReference>
<keyword evidence="2" id="KW-0732">Signal</keyword>
<feature type="compositionally biased region" description="Low complexity" evidence="4">
    <location>
        <begin position="797"/>
        <end position="816"/>
    </location>
</feature>
<keyword evidence="7" id="KW-1185">Reference proteome</keyword>
<dbReference type="Gene3D" id="3.30.1370.120">
    <property type="match status" value="3"/>
</dbReference>
<dbReference type="GO" id="GO:0009306">
    <property type="term" value="P:protein secretion"/>
    <property type="evidence" value="ECO:0007669"/>
    <property type="project" value="TreeGrafter"/>
</dbReference>
<feature type="domain" description="NolW-like" evidence="5">
    <location>
        <begin position="646"/>
        <end position="744"/>
    </location>
</feature>
<gene>
    <name evidence="6" type="ORF">K239x_48350</name>
</gene>
<organism evidence="6 7">
    <name type="scientific">Stieleria marina</name>
    <dbReference type="NCBI Taxonomy" id="1930275"/>
    <lineage>
        <taxon>Bacteria</taxon>
        <taxon>Pseudomonadati</taxon>
        <taxon>Planctomycetota</taxon>
        <taxon>Planctomycetia</taxon>
        <taxon>Pirellulales</taxon>
        <taxon>Pirellulaceae</taxon>
        <taxon>Stieleria</taxon>
    </lineage>
</organism>
<dbReference type="Pfam" id="PF03958">
    <property type="entry name" value="Secretin_N"/>
    <property type="match status" value="2"/>
</dbReference>
<dbReference type="GO" id="GO:0016020">
    <property type="term" value="C:membrane"/>
    <property type="evidence" value="ECO:0007669"/>
    <property type="project" value="UniProtKB-SubCell"/>
</dbReference>
<dbReference type="AlphaFoldDB" id="A0A517P0B7"/>
<dbReference type="EMBL" id="CP036526">
    <property type="protein sequence ID" value="QDT12823.1"/>
    <property type="molecule type" value="Genomic_DNA"/>
</dbReference>
<feature type="region of interest" description="Disordered" evidence="4">
    <location>
        <begin position="783"/>
        <end position="841"/>
    </location>
</feature>
<evidence type="ECO:0000259" key="5">
    <source>
        <dbReference type="Pfam" id="PF03958"/>
    </source>
</evidence>
<evidence type="ECO:0000256" key="2">
    <source>
        <dbReference type="ARBA" id="ARBA00022729"/>
    </source>
</evidence>
<name>A0A517P0B7_9BACT</name>
<proteinExistence type="predicted"/>
<dbReference type="Proteomes" id="UP000319817">
    <property type="component" value="Chromosome"/>
</dbReference>
<keyword evidence="3" id="KW-0472">Membrane</keyword>
<comment type="subcellular location">
    <subcellularLocation>
        <location evidence="1">Membrane</location>
    </subcellularLocation>
</comment>
<sequence>MQLAKRQPFYGVTWLSQRHSVRPHSMSSARRKSIHPQIRMSRLLATLWTKRWLPTPSVQIGLRALAALAITIIANATSVSAQEPLDIQPPQIPEEFLEAERAAIQPSIIRPANKEPENQFGAGKHLSPGTVRFSFDGTPWRDVISWIADEAQLALHVSDVPNGSFTYSDQSAFTYQQAVDRINLFLLPQGFTLVRSGKLLTVINLSDPRSMQQLESIAQLVTVEQLATRENHDVIKCIFPLGEIEAEDAVEELSALNLMTTPAVFSKTNQLMITDTAGRLKNVKAILDAFSPAGMENGTVVKTFSLQHVEAEDILLVARPHMGMATGEMIGIDVSLSADLEGKNIFVTGVEDKVKLLENLVASLDKPKKTMTNSGDNVLKAHVVEGGNVQTVYNVLLTLLADKEVRLSIDEEAGSVVALATPLVQKEIEATVEQLKASAADFEVIPLKTVDPYFVISLLEEMLDLPDALTDAKDIDPDTPKIDADPGNMRLFVRAKRPQIEQIKKIVAGLDAPIAATDDQSDMRILPLKGEEAERTLVTASKFWRGANSVIMYRSNDDARGTVTERTLVDEEPKQPTSNVQLAAIDLRNQRVLTSNASSKAAAIRCQVTSRGLLVQSDDISALDRFEEHLRTIAGPVESLPSAPVVYYLKYTRSDDALRMLAELLDGGESAREGEAGTLVNGFVSASSMGSFLGSFVTNRDGTTTMMSGSITVVADSRLNRLIAQGTSSDIELIEGYLKILDKDNSIIDIETHGTTRVIELVNTRASEVADVIRQAYGNRILATSGQPGQPAGGKAGSADQQREAAAAAKAAAAKTASKDKKGTDKNAASGRSGAKDLEPKMTLAVHDPSNSLIVTAPDALYAQVEKLARAIDERGEQAIEVITPVNGEVFESVLQQLLLGEDSQRSSRSASRTSSRSRSDR</sequence>
<dbReference type="PANTHER" id="PTHR30332">
    <property type="entry name" value="PROBABLE GENERAL SECRETION PATHWAY PROTEIN D"/>
    <property type="match status" value="1"/>
</dbReference>
<dbReference type="PANTHER" id="PTHR30332:SF24">
    <property type="entry name" value="SECRETIN GSPD-RELATED"/>
    <property type="match status" value="1"/>
</dbReference>